<feature type="compositionally biased region" description="Low complexity" evidence="6">
    <location>
        <begin position="539"/>
        <end position="556"/>
    </location>
</feature>
<evidence type="ECO:0000313" key="17">
    <source>
        <dbReference type="EMBL" id="QLI54989.1"/>
    </source>
</evidence>
<organismHost>
    <name type="scientific">Homo sapiens</name>
    <name type="common">Human</name>
    <dbReference type="NCBI Taxonomy" id="9606"/>
</organismHost>
<dbReference type="EMBL" id="MT510649">
    <property type="protein sequence ID" value="QLI54455.1"/>
    <property type="molecule type" value="Genomic_DNA"/>
</dbReference>
<evidence type="ECO:0000313" key="13">
    <source>
        <dbReference type="EMBL" id="QLI54633.1"/>
    </source>
</evidence>
<organism evidence="7">
    <name type="scientific">Human herpesvirus 8</name>
    <name type="common">HHV-8</name>
    <name type="synonym">Kaposi's sarcoma-associated herpesvirus</name>
    <dbReference type="NCBI Taxonomy" id="37296"/>
    <lineage>
        <taxon>Viruses</taxon>
        <taxon>Duplodnaviria</taxon>
        <taxon>Heunggongvirae</taxon>
        <taxon>Peploviricota</taxon>
        <taxon>Herviviricetes</taxon>
        <taxon>Herpesvirales</taxon>
        <taxon>Orthoherpesviridae</taxon>
        <taxon>Gammaherpesvirinae</taxon>
        <taxon>Rhadinovirus</taxon>
        <taxon>Rhadinovirus humangamma8</taxon>
    </lineage>
</organism>
<feature type="compositionally biased region" description="Low complexity" evidence="6">
    <location>
        <begin position="504"/>
        <end position="513"/>
    </location>
</feature>
<dbReference type="EMBL" id="MT510651">
    <property type="protein sequence ID" value="QLI54633.1"/>
    <property type="molecule type" value="Genomic_DNA"/>
</dbReference>
<dbReference type="EMBL" id="MT510653">
    <property type="protein sequence ID" value="QLI54811.1"/>
    <property type="molecule type" value="Genomic_DNA"/>
</dbReference>
<feature type="compositionally biased region" description="Basic residues" evidence="6">
    <location>
        <begin position="515"/>
        <end position="531"/>
    </location>
</feature>
<evidence type="ECO:0000256" key="2">
    <source>
        <dbReference type="ARBA" id="ARBA00023015"/>
    </source>
</evidence>
<reference evidence="10" key="4">
    <citation type="submission" date="2020-07" db="EMBL/GenBank/DDBJ databases">
        <title>Tumor-specific changes in Kaposi sarcoma-associated herpesvirus genomes in Ugandan adults with Kaposi sarcoma.</title>
        <authorList>
            <person name="Goldman J.D."/>
            <person name="Zhao H."/>
            <person name="Pankow A.P."/>
            <person name="Okuku F."/>
            <person name="Schmitt M.W."/>
            <person name="Chen L.H."/>
            <person name="Hill C.A."/>
            <person name="Casper C."/>
            <person name="Phipps W.T."/>
            <person name="Mullins J.I."/>
        </authorList>
    </citation>
    <scope>NUCLEOTIDE SEQUENCE</scope>
    <source>
        <strain evidence="10">U003-C</strain>
        <strain evidence="11">U003-o1</strain>
        <strain evidence="12">U003-o2</strain>
        <strain evidence="13">U003-o3</strain>
        <strain evidence="16">U007-B</strain>
        <strain evidence="17">U007-o1</strain>
        <strain evidence="14">U032-B</strain>
        <strain evidence="15">U032-o1</strain>
    </source>
</reference>
<dbReference type="EMBL" id="MT510648">
    <property type="protein sequence ID" value="QLI54367.1"/>
    <property type="molecule type" value="Genomic_DNA"/>
</dbReference>
<feature type="region of interest" description="Disordered" evidence="6">
    <location>
        <begin position="482"/>
        <end position="582"/>
    </location>
</feature>
<feature type="compositionally biased region" description="Polar residues" evidence="6">
    <location>
        <begin position="655"/>
        <end position="677"/>
    </location>
</feature>
<name>A0A0N7GF04_HHV8</name>
<protein>
    <submittedName>
        <fullName evidence="7">ORF50</fullName>
    </submittedName>
</protein>
<dbReference type="Pfam" id="PF03326">
    <property type="entry name" value="Herpes_TAF50"/>
    <property type="match status" value="1"/>
</dbReference>
<dbReference type="EMBL" id="MT510650">
    <property type="protein sequence ID" value="QLI54544.1"/>
    <property type="molecule type" value="Genomic_DNA"/>
</dbReference>
<evidence type="ECO:0000313" key="12">
    <source>
        <dbReference type="EMBL" id="QLI54544.1"/>
    </source>
</evidence>
<accession>A0A0N7GF04</accession>
<dbReference type="EMBL" id="MN419227">
    <property type="protein sequence ID" value="QLF97217.1"/>
    <property type="molecule type" value="Genomic_DNA"/>
</dbReference>
<dbReference type="EMBL" id="KT271466">
    <property type="protein sequence ID" value="ALH45342.1"/>
    <property type="molecule type" value="Genomic_DNA"/>
</dbReference>
<reference evidence="10" key="3">
    <citation type="submission" date="2020-05" db="EMBL/GenBank/DDBJ databases">
        <authorList>
            <person name="Santiago J.C.A."/>
        </authorList>
    </citation>
    <scope>NUCLEOTIDE SEQUENCE</scope>
    <source>
        <strain evidence="10">U003-C</strain>
        <strain evidence="11">U003-o1</strain>
        <strain evidence="12">U003-o2</strain>
        <strain evidence="13">U003-o3</strain>
        <strain evidence="16">U007-B</strain>
        <strain evidence="17">U007-o1</strain>
        <strain evidence="14">U032-B</strain>
        <strain evidence="15">U032-o1</strain>
    </source>
</reference>
<feature type="region of interest" description="Disordered" evidence="6">
    <location>
        <begin position="626"/>
        <end position="677"/>
    </location>
</feature>
<dbReference type="GO" id="GO:0003677">
    <property type="term" value="F:DNA binding"/>
    <property type="evidence" value="ECO:0007669"/>
    <property type="project" value="UniProtKB-KW"/>
</dbReference>
<evidence type="ECO:0000313" key="8">
    <source>
        <dbReference type="EMBL" id="ALH45342.1"/>
    </source>
</evidence>
<keyword evidence="1" id="KW-0244">Early protein</keyword>
<evidence type="ECO:0000313" key="10">
    <source>
        <dbReference type="EMBL" id="QLI54367.1"/>
    </source>
</evidence>
<evidence type="ECO:0000256" key="6">
    <source>
        <dbReference type="SAM" id="MobiDB-lite"/>
    </source>
</evidence>
<evidence type="ECO:0000313" key="11">
    <source>
        <dbReference type="EMBL" id="QLI54455.1"/>
    </source>
</evidence>
<keyword evidence="2" id="KW-0805">Transcription regulation</keyword>
<reference evidence="7" key="1">
    <citation type="journal article" date="2015" name="J. Virol.">
        <title>Whole-Genome Sequencing of Kaposi's Sarcoma-Associated Herpesvirus from Zambian Kaposi's Sarcoma Biopsy Specimens Reveals Unique Viral Diversity.</title>
        <authorList>
            <person name="Olp L.N."/>
            <person name="Jeanniard A."/>
            <person name="Marimo C."/>
            <person name="West J.T."/>
            <person name="Wood C."/>
        </authorList>
    </citation>
    <scope>NUCLEOTIDE SEQUENCE</scope>
    <source>
        <strain evidence="7">ZM123</strain>
        <strain evidence="8">ZM124</strain>
    </source>
</reference>
<reference evidence="9" key="2">
    <citation type="journal article" date="2020" name="Virus Evol.">
        <title>Dual infection and recombination of Kaposi sarcoma herpesvirus revealed by whole-genome sequence analysis of effusion samples.</title>
        <authorList>
            <person name="Cornejo Castro E.M."/>
            <person name="Marshall V."/>
            <person name="Lack J."/>
            <person name="Lurain K."/>
            <person name="Immonen T."/>
            <person name="Labo N."/>
            <person name="Fisher N.C."/>
            <person name="Ramaswami R."/>
            <person name="Wyvill K.M."/>
            <person name="Aleman K."/>
            <person name="Polizzotto M.N."/>
            <person name="Cam M."/>
            <person name="Keele B.F."/>
            <person name="Yarchoan R."/>
            <person name="Uldrick T.S."/>
            <person name="Whitby D."/>
        </authorList>
    </citation>
    <scope>NUCLEOTIDE SEQUENCE</scope>
    <source>
        <strain evidence="9">FNL014</strain>
    </source>
</reference>
<gene>
    <name evidence="7" type="primary">ORF50</name>
</gene>
<dbReference type="GO" id="GO:0006355">
    <property type="term" value="P:regulation of DNA-templated transcription"/>
    <property type="evidence" value="ECO:0007669"/>
    <property type="project" value="InterPro"/>
</dbReference>
<evidence type="ECO:0000313" key="14">
    <source>
        <dbReference type="EMBL" id="QLI54722.1"/>
    </source>
</evidence>
<dbReference type="InterPro" id="IPR004998">
    <property type="entry name" value="Herpes_TAF50"/>
</dbReference>
<dbReference type="EMBL" id="MT510652">
    <property type="protein sequence ID" value="QLI54722.1"/>
    <property type="molecule type" value="Genomic_DNA"/>
</dbReference>
<keyword evidence="3" id="KW-0238">DNA-binding</keyword>
<sequence length="691" mass="73629">MAQDDKGKKLRRSCVESFVGLSDELKAQLYQCVLLINDAYETIYDPSDLNRVVEDVCIRIMKECSQLGALCGLFTDINMFNLFCFFRASRMRTKGAAGYNVPCAEASQGIIRILTERILFCTEKAFLTAACSGVSLPPAICKLLHEIYTEMKAKCLGAWRRLVCNRRPIMILTSSLLKLYNTYDTAGLLSEQSRALCLLVFQPVYLPRIMAPLEIMTKGQLAPENFYSITGSAEKRRPITTGKVTGLSYPGSGLMPESLILPILEPGLLPASMVDLSDVLAKPAVILSAPALSQFVISKPHPNMPHTVSIIPFNPSGTDPAFISTWQAASQNMVYNTSTAPLKPATGSSQTVSVKAVAQGAVITATTVPQAMPARGTGGELPVMSASTPARDQVAACFVAENTGDSPDNPSSFLTSCHPCDPNTVIVAQQFQPPQCVTLLQVTCAPSSTPPPDSTVRAPVVQLPTVVPLPASAFLPALAQPEASGEELPGGRDGDQGVPCRDSTAVATAAEATTPKRKQRSKERSSKKRKALTVPEADTTPSTTTPGTSLGSITTSQDVHATDVATSEGPSEAQPPLLSLPPPLDVDQSLFALLDEAGPETWDVGSPLSPTDDALLSSILQGLYQLDTPPPLRSPSPASFGPESPADAPSPSGGEYTQLQPVRATSVTPANEVQESGTLYQLHQLRNYFRD</sequence>
<dbReference type="EMBL" id="KT271465">
    <property type="protein sequence ID" value="ALH45254.1"/>
    <property type="molecule type" value="Genomic_DNA"/>
</dbReference>
<keyword evidence="4" id="KW-0010">Activator</keyword>
<evidence type="ECO:0000256" key="5">
    <source>
        <dbReference type="ARBA" id="ARBA00023163"/>
    </source>
</evidence>
<dbReference type="EMBL" id="MT510654">
    <property type="protein sequence ID" value="QLI54900.1"/>
    <property type="molecule type" value="Genomic_DNA"/>
</dbReference>
<evidence type="ECO:0000313" key="16">
    <source>
        <dbReference type="EMBL" id="QLI54900.1"/>
    </source>
</evidence>
<evidence type="ECO:0000313" key="9">
    <source>
        <dbReference type="EMBL" id="QLF97217.1"/>
    </source>
</evidence>
<proteinExistence type="predicted"/>
<keyword evidence="5" id="KW-0804">Transcription</keyword>
<evidence type="ECO:0000313" key="7">
    <source>
        <dbReference type="EMBL" id="ALH45254.1"/>
    </source>
</evidence>
<evidence type="ECO:0000256" key="4">
    <source>
        <dbReference type="ARBA" id="ARBA00023159"/>
    </source>
</evidence>
<evidence type="ECO:0000256" key="1">
    <source>
        <dbReference type="ARBA" id="ARBA00022518"/>
    </source>
</evidence>
<dbReference type="EMBL" id="MT510655">
    <property type="protein sequence ID" value="QLI54989.1"/>
    <property type="molecule type" value="Genomic_DNA"/>
</dbReference>
<evidence type="ECO:0000256" key="3">
    <source>
        <dbReference type="ARBA" id="ARBA00023125"/>
    </source>
</evidence>
<evidence type="ECO:0000313" key="15">
    <source>
        <dbReference type="EMBL" id="QLI54811.1"/>
    </source>
</evidence>